<evidence type="ECO:0000259" key="11">
    <source>
        <dbReference type="Pfam" id="PF00487"/>
    </source>
</evidence>
<evidence type="ECO:0000256" key="4">
    <source>
        <dbReference type="ARBA" id="ARBA00022832"/>
    </source>
</evidence>
<dbReference type="GO" id="GO:0006631">
    <property type="term" value="P:fatty acid metabolic process"/>
    <property type="evidence" value="ECO:0007669"/>
    <property type="project" value="UniProtKB-KW"/>
</dbReference>
<evidence type="ECO:0000256" key="6">
    <source>
        <dbReference type="ARBA" id="ARBA00023002"/>
    </source>
</evidence>
<feature type="transmembrane region" description="Helical" evidence="10">
    <location>
        <begin position="51"/>
        <end position="72"/>
    </location>
</feature>
<dbReference type="AlphaFoldDB" id="A0A6M4GRW8"/>
<dbReference type="InterPro" id="IPR005804">
    <property type="entry name" value="FA_desaturase_dom"/>
</dbReference>
<keyword evidence="13" id="KW-1185">Reference proteome</keyword>
<evidence type="ECO:0000313" key="13">
    <source>
        <dbReference type="Proteomes" id="UP000501534"/>
    </source>
</evidence>
<sequence length="277" mass="31213">MLAAALVLAPLTATPAAILVFAVLTYTTLLLGHSVGMHRYLIHRTFETNPWLARLLIYLGVLVGMAGPYGILRIHDTRDWAQRQLDCHDFFSHRRGLLVDALWQLHCRFAFDRPPAFRIEADLLADPWLKAMERTWMLHQVPLAIALYLAGGWGWVAWGVFARVSVSVAGHWIVTYYCHNPGPGRWWVEGAGVQAANLPGWGLLTLGECWHNNHHAFPESARMGLEPHELDPGYWVIERLQRAGLAWNVGAPRAEMLQDDIHPVEYIHGTERISSAA</sequence>
<feature type="transmembrane region" description="Helical" evidence="10">
    <location>
        <begin position="141"/>
        <end position="161"/>
    </location>
</feature>
<keyword evidence="6" id="KW-0560">Oxidoreductase</keyword>
<dbReference type="InterPro" id="IPR015876">
    <property type="entry name" value="Acyl-CoA_DS"/>
</dbReference>
<dbReference type="PANTHER" id="PTHR11351">
    <property type="entry name" value="ACYL-COA DESATURASE"/>
    <property type="match status" value="1"/>
</dbReference>
<dbReference type="KEGG" id="uru:DSM104443_00912"/>
<organism evidence="12 13">
    <name type="scientific">Usitatibacter rugosus</name>
    <dbReference type="NCBI Taxonomy" id="2732067"/>
    <lineage>
        <taxon>Bacteria</taxon>
        <taxon>Pseudomonadati</taxon>
        <taxon>Pseudomonadota</taxon>
        <taxon>Betaproteobacteria</taxon>
        <taxon>Nitrosomonadales</taxon>
        <taxon>Usitatibacteraceae</taxon>
        <taxon>Usitatibacter</taxon>
    </lineage>
</organism>
<reference evidence="12 13" key="1">
    <citation type="submission" date="2020-04" db="EMBL/GenBank/DDBJ databases">
        <title>Usitatibacter rugosus gen. nov., sp. nov. and Usitatibacter palustris sp. nov., novel members of Usitatibacteraceae fam. nov. within the order Nitrosomonadales isolated from soil.</title>
        <authorList>
            <person name="Huber K.J."/>
            <person name="Neumann-Schaal M."/>
            <person name="Geppert A."/>
            <person name="Luckner M."/>
            <person name="Wanner G."/>
            <person name="Overmann J."/>
        </authorList>
    </citation>
    <scope>NUCLEOTIDE SEQUENCE [LARGE SCALE GENOMIC DNA]</scope>
    <source>
        <strain evidence="12 13">0125_3</strain>
    </source>
</reference>
<feature type="domain" description="Fatty acid desaturase" evidence="11">
    <location>
        <begin position="17"/>
        <end position="239"/>
    </location>
</feature>
<dbReference type="Pfam" id="PF00487">
    <property type="entry name" value="FA_desaturase"/>
    <property type="match status" value="1"/>
</dbReference>
<dbReference type="GO" id="GO:0016020">
    <property type="term" value="C:membrane"/>
    <property type="evidence" value="ECO:0007669"/>
    <property type="project" value="UniProtKB-SubCell"/>
</dbReference>
<gene>
    <name evidence="12" type="ORF">DSM104443_00912</name>
</gene>
<evidence type="ECO:0000256" key="5">
    <source>
        <dbReference type="ARBA" id="ARBA00022989"/>
    </source>
</evidence>
<evidence type="ECO:0000256" key="8">
    <source>
        <dbReference type="ARBA" id="ARBA00023098"/>
    </source>
</evidence>
<evidence type="ECO:0000256" key="3">
    <source>
        <dbReference type="ARBA" id="ARBA00022692"/>
    </source>
</evidence>
<evidence type="ECO:0000256" key="1">
    <source>
        <dbReference type="ARBA" id="ARBA00004141"/>
    </source>
</evidence>
<dbReference type="Proteomes" id="UP000501534">
    <property type="component" value="Chromosome"/>
</dbReference>
<comment type="subcellular location">
    <subcellularLocation>
        <location evidence="1">Membrane</location>
        <topology evidence="1">Multi-pass membrane protein</topology>
    </subcellularLocation>
</comment>
<evidence type="ECO:0000256" key="10">
    <source>
        <dbReference type="SAM" id="Phobius"/>
    </source>
</evidence>
<dbReference type="GO" id="GO:0016717">
    <property type="term" value="F:oxidoreductase activity, acting on paired donors, with oxidation of a pair of donors resulting in the reduction of molecular oxygen to two molecules of water"/>
    <property type="evidence" value="ECO:0007669"/>
    <property type="project" value="InterPro"/>
</dbReference>
<comment type="similarity">
    <text evidence="2">Belongs to the fatty acid desaturase type 2 family.</text>
</comment>
<accession>A0A6M4GRW8</accession>
<keyword evidence="9 10" id="KW-0472">Membrane</keyword>
<keyword evidence="4" id="KW-0276">Fatty acid metabolism</keyword>
<evidence type="ECO:0000313" key="12">
    <source>
        <dbReference type="EMBL" id="QJR09862.1"/>
    </source>
</evidence>
<protein>
    <recommendedName>
        <fullName evidence="11">Fatty acid desaturase domain-containing protein</fullName>
    </recommendedName>
</protein>
<dbReference type="CDD" id="cd03505">
    <property type="entry name" value="Delta9-FADS-like"/>
    <property type="match status" value="1"/>
</dbReference>
<dbReference type="EMBL" id="CP053069">
    <property type="protein sequence ID" value="QJR09862.1"/>
    <property type="molecule type" value="Genomic_DNA"/>
</dbReference>
<evidence type="ECO:0000256" key="2">
    <source>
        <dbReference type="ARBA" id="ARBA00008749"/>
    </source>
</evidence>
<dbReference type="PRINTS" id="PR00075">
    <property type="entry name" value="FACDDSATRASE"/>
</dbReference>
<evidence type="ECO:0000256" key="9">
    <source>
        <dbReference type="ARBA" id="ARBA00023136"/>
    </source>
</evidence>
<keyword evidence="5 10" id="KW-1133">Transmembrane helix</keyword>
<keyword evidence="3 10" id="KW-0812">Transmembrane</keyword>
<proteinExistence type="inferred from homology"/>
<name>A0A6M4GRW8_9PROT</name>
<keyword evidence="8" id="KW-0443">Lipid metabolism</keyword>
<evidence type="ECO:0000256" key="7">
    <source>
        <dbReference type="ARBA" id="ARBA00023004"/>
    </source>
</evidence>
<keyword evidence="7" id="KW-0408">Iron</keyword>